<dbReference type="STRING" id="4097.A0A1S3XSG3"/>
<dbReference type="SMART" id="SM00256">
    <property type="entry name" value="FBOX"/>
    <property type="match status" value="1"/>
</dbReference>
<dbReference type="PaxDb" id="4097-A0A1S3XSG3"/>
<dbReference type="Pfam" id="PF08268">
    <property type="entry name" value="FBA_3"/>
    <property type="match status" value="1"/>
</dbReference>
<organism evidence="2 3">
    <name type="scientific">Nicotiana tabacum</name>
    <name type="common">Common tobacco</name>
    <dbReference type="NCBI Taxonomy" id="4097"/>
    <lineage>
        <taxon>Eukaryota</taxon>
        <taxon>Viridiplantae</taxon>
        <taxon>Streptophyta</taxon>
        <taxon>Embryophyta</taxon>
        <taxon>Tracheophyta</taxon>
        <taxon>Spermatophyta</taxon>
        <taxon>Magnoliopsida</taxon>
        <taxon>eudicotyledons</taxon>
        <taxon>Gunneridae</taxon>
        <taxon>Pentapetalae</taxon>
        <taxon>asterids</taxon>
        <taxon>lamiids</taxon>
        <taxon>Solanales</taxon>
        <taxon>Solanaceae</taxon>
        <taxon>Nicotianoideae</taxon>
        <taxon>Nicotianeae</taxon>
        <taxon>Nicotiana</taxon>
    </lineage>
</organism>
<dbReference type="GeneID" id="107768294"/>
<dbReference type="RefSeq" id="XP_016442891.1">
    <property type="nucleotide sequence ID" value="XM_016587405.1"/>
</dbReference>
<dbReference type="Pfam" id="PF00646">
    <property type="entry name" value="F-box"/>
    <property type="match status" value="1"/>
</dbReference>
<reference evidence="3" key="2">
    <citation type="submission" date="2025-08" db="UniProtKB">
        <authorList>
            <consortium name="RefSeq"/>
        </authorList>
    </citation>
    <scope>IDENTIFICATION</scope>
    <source>
        <tissue evidence="3">Leaf</tissue>
    </source>
</reference>
<reference evidence="2" key="1">
    <citation type="journal article" date="2014" name="Nat. Commun.">
        <title>The tobacco genome sequence and its comparison with those of tomato and potato.</title>
        <authorList>
            <person name="Sierro N."/>
            <person name="Battey J.N."/>
            <person name="Ouadi S."/>
            <person name="Bakaher N."/>
            <person name="Bovet L."/>
            <person name="Willig A."/>
            <person name="Goepfert S."/>
            <person name="Peitsch M.C."/>
            <person name="Ivanov N.V."/>
        </authorList>
    </citation>
    <scope>NUCLEOTIDE SEQUENCE [LARGE SCALE GENOMIC DNA]</scope>
</reference>
<dbReference type="InterPro" id="IPR036047">
    <property type="entry name" value="F-box-like_dom_sf"/>
</dbReference>
<dbReference type="InterPro" id="IPR013187">
    <property type="entry name" value="F-box-assoc_dom_typ3"/>
</dbReference>
<evidence type="ECO:0000313" key="3">
    <source>
        <dbReference type="RefSeq" id="XP_016442891.1"/>
    </source>
</evidence>
<evidence type="ECO:0000259" key="1">
    <source>
        <dbReference type="PROSITE" id="PS50181"/>
    </source>
</evidence>
<protein>
    <submittedName>
        <fullName evidence="3">F-box protein At3g07870 isoform X1</fullName>
    </submittedName>
</protein>
<dbReference type="InterPro" id="IPR017451">
    <property type="entry name" value="F-box-assoc_interact_dom"/>
</dbReference>
<dbReference type="PANTHER" id="PTHR31672">
    <property type="entry name" value="BNACNNG10540D PROTEIN"/>
    <property type="match status" value="1"/>
</dbReference>
<dbReference type="InterPro" id="IPR001810">
    <property type="entry name" value="F-box_dom"/>
</dbReference>
<dbReference type="InterPro" id="IPR050796">
    <property type="entry name" value="SCF_F-box_component"/>
</dbReference>
<sequence>MNKLGILPLHYSSFQENSKPFKHELGVSSNMCLYFGIMDGETKNQKCQSDQASPRYGFNCLPQEIVIDIASRLPITSLVPFKFACKSFHNLLHDKKLVNLHLSRVAKNDPCIIFHTDNPLRKRLYFLEFSDHGREEVVRKISTPFANSVPEFKVVDSCNGLLCICTSAYSDSLYVYNPFTRDYKELPETVEFGVQKMIFGFGFHPVTKEYKVIKIINCANMYFNDHWRYRRFRVPYTGKSDIQVLSLGSNRWRSIGEVDYRIDPSSQGIMLNGKMHWFTRFGMYYGHRDRIIVSFDLADEVFGEVPKNDFDVKPRIGNFHLAVLGDCLAVALTLPRQNGGGIEIWVMKEYNVKESWVKEFIFGAYTPTPNFVTQYLQPLVKVLCMLKNGQLLLEYKGGNLVLYDPQNGVFRTLKFQGMPNLFQTYVHVGCLNWIDISPADLLQN</sequence>
<dbReference type="NCBIfam" id="TIGR01640">
    <property type="entry name" value="F_box_assoc_1"/>
    <property type="match status" value="1"/>
</dbReference>
<dbReference type="RefSeq" id="XP_016442891.1">
    <property type="nucleotide sequence ID" value="XM_016587405.2"/>
</dbReference>
<name>A0A1S3XSG3_TOBAC</name>
<dbReference type="Proteomes" id="UP000790787">
    <property type="component" value="Chromosome 21"/>
</dbReference>
<dbReference type="AlphaFoldDB" id="A0A1S3XSG3"/>
<dbReference type="PANTHER" id="PTHR31672:SF13">
    <property type="entry name" value="F-BOX PROTEIN CPR30-LIKE"/>
    <property type="match status" value="1"/>
</dbReference>
<evidence type="ECO:0000313" key="2">
    <source>
        <dbReference type="Proteomes" id="UP000790787"/>
    </source>
</evidence>
<dbReference type="Gene3D" id="1.20.1280.50">
    <property type="match status" value="1"/>
</dbReference>
<accession>A0A1S3XSG3</accession>
<dbReference type="SUPFAM" id="SSF81383">
    <property type="entry name" value="F-box domain"/>
    <property type="match status" value="1"/>
</dbReference>
<keyword evidence="2" id="KW-1185">Reference proteome</keyword>
<gene>
    <name evidence="3" type="primary">LOC107768294</name>
</gene>
<proteinExistence type="predicted"/>
<feature type="domain" description="F-box" evidence="1">
    <location>
        <begin position="55"/>
        <end position="105"/>
    </location>
</feature>
<dbReference type="OrthoDB" id="1894463at2759"/>
<dbReference type="PROSITE" id="PS50181">
    <property type="entry name" value="FBOX"/>
    <property type="match status" value="1"/>
</dbReference>
<dbReference type="KEGG" id="nta:107768294"/>